<organism evidence="7 8">
    <name type="scientific">Pseudolactococcus laudensis</name>
    <dbReference type="NCBI Taxonomy" id="1494461"/>
    <lineage>
        <taxon>Bacteria</taxon>
        <taxon>Bacillati</taxon>
        <taxon>Bacillota</taxon>
        <taxon>Bacilli</taxon>
        <taxon>Lactobacillales</taxon>
        <taxon>Streptococcaceae</taxon>
        <taxon>Pseudolactococcus</taxon>
    </lineage>
</organism>
<dbReference type="Pfam" id="PF01061">
    <property type="entry name" value="ABC2_membrane"/>
    <property type="match status" value="1"/>
</dbReference>
<dbReference type="GO" id="GO:0043190">
    <property type="term" value="C:ATP-binding cassette (ABC) transporter complex"/>
    <property type="evidence" value="ECO:0007669"/>
    <property type="project" value="InterPro"/>
</dbReference>
<feature type="domain" description="ABC-2 type transporter transmembrane" evidence="6">
    <location>
        <begin position="19"/>
        <end position="171"/>
    </location>
</feature>
<dbReference type="PANTHER" id="PTHR43229:SF6">
    <property type="entry name" value="ABC-TYPE MULTIDRUG TRANSPORT SYSTEM, PERMEASE COMPONENT"/>
    <property type="match status" value="1"/>
</dbReference>
<dbReference type="GO" id="GO:0140359">
    <property type="term" value="F:ABC-type transporter activity"/>
    <property type="evidence" value="ECO:0007669"/>
    <property type="project" value="InterPro"/>
</dbReference>
<gene>
    <name evidence="7" type="ORF">HZR21_03820</name>
</gene>
<evidence type="ECO:0000256" key="1">
    <source>
        <dbReference type="ARBA" id="ARBA00004141"/>
    </source>
</evidence>
<evidence type="ECO:0000259" key="6">
    <source>
        <dbReference type="Pfam" id="PF01061"/>
    </source>
</evidence>
<reference evidence="7 8" key="1">
    <citation type="submission" date="2020-07" db="EMBL/GenBank/DDBJ databases">
        <authorList>
            <person name="Hilgarth M."/>
            <person name="Werum V."/>
            <person name="Vogel R.F."/>
        </authorList>
    </citation>
    <scope>NUCLEOTIDE SEQUENCE [LARGE SCALE GENOMIC DNA]</scope>
    <source>
        <strain evidence="7 8">DSM 28961</strain>
    </source>
</reference>
<evidence type="ECO:0000256" key="4">
    <source>
        <dbReference type="ARBA" id="ARBA00023136"/>
    </source>
</evidence>
<dbReference type="PRINTS" id="PR00164">
    <property type="entry name" value="ABC2TRNSPORT"/>
</dbReference>
<comment type="caution">
    <text evidence="7">The sequence shown here is derived from an EMBL/GenBank/DDBJ whole genome shotgun (WGS) entry which is preliminary data.</text>
</comment>
<sequence>MTIAETSQNNKIIFVLTSFLLTLFIGNNVIMCSIYALEEKRMGRGNYYQVIGIKPNIIVLGNMVPWIIISFLSTILTFSLSIYAFHLSFLSSNLYEVISIIVLLTIQSYCIGFIIAYFAVIKNNIKTTFYIFTLIQFFSGYIYPVDHIPMPFRFFVYMNPFFYGVDSFRQSLHLDYDLDIPFYIKLSLIFLITVLLLGGLKIISTRKWQWDDA</sequence>
<dbReference type="AlphaFoldDB" id="A0A7V8N0B3"/>
<feature type="transmembrane region" description="Helical" evidence="5">
    <location>
        <begin position="12"/>
        <end position="37"/>
    </location>
</feature>
<dbReference type="InterPro" id="IPR013525">
    <property type="entry name" value="ABC2_TM"/>
</dbReference>
<dbReference type="PANTHER" id="PTHR43229">
    <property type="entry name" value="NODULATION PROTEIN J"/>
    <property type="match status" value="1"/>
</dbReference>
<dbReference type="EMBL" id="JACBNY010000004">
    <property type="protein sequence ID" value="MBA0016281.1"/>
    <property type="molecule type" value="Genomic_DNA"/>
</dbReference>
<evidence type="ECO:0000256" key="2">
    <source>
        <dbReference type="ARBA" id="ARBA00022692"/>
    </source>
</evidence>
<dbReference type="Proteomes" id="UP000530186">
    <property type="component" value="Unassembled WGS sequence"/>
</dbReference>
<feature type="transmembrane region" description="Helical" evidence="5">
    <location>
        <begin position="127"/>
        <end position="145"/>
    </location>
</feature>
<proteinExistence type="predicted"/>
<keyword evidence="2 5" id="KW-0812">Transmembrane</keyword>
<keyword evidence="3 5" id="KW-1133">Transmembrane helix</keyword>
<evidence type="ECO:0000256" key="5">
    <source>
        <dbReference type="SAM" id="Phobius"/>
    </source>
</evidence>
<accession>A0A7V8N0B3</accession>
<evidence type="ECO:0000256" key="3">
    <source>
        <dbReference type="ARBA" id="ARBA00022989"/>
    </source>
</evidence>
<dbReference type="InterPro" id="IPR051784">
    <property type="entry name" value="Nod_factor_ABC_transporter"/>
</dbReference>
<feature type="transmembrane region" description="Helical" evidence="5">
    <location>
        <begin position="57"/>
        <end position="85"/>
    </location>
</feature>
<keyword evidence="4 5" id="KW-0472">Membrane</keyword>
<keyword evidence="8" id="KW-1185">Reference proteome</keyword>
<name>A0A7V8N0B3_9LACT</name>
<feature type="transmembrane region" description="Helical" evidence="5">
    <location>
        <begin position="182"/>
        <end position="200"/>
    </location>
</feature>
<evidence type="ECO:0000313" key="8">
    <source>
        <dbReference type="Proteomes" id="UP000530186"/>
    </source>
</evidence>
<evidence type="ECO:0000313" key="7">
    <source>
        <dbReference type="EMBL" id="MBA0016281.1"/>
    </source>
</evidence>
<protein>
    <submittedName>
        <fullName evidence="7">ABC transporter permease</fullName>
    </submittedName>
</protein>
<dbReference type="InterPro" id="IPR000412">
    <property type="entry name" value="ABC_2_transport"/>
</dbReference>
<comment type="subcellular location">
    <subcellularLocation>
        <location evidence="1">Membrane</location>
        <topology evidence="1">Multi-pass membrane protein</topology>
    </subcellularLocation>
</comment>
<feature type="transmembrane region" description="Helical" evidence="5">
    <location>
        <begin position="97"/>
        <end position="120"/>
    </location>
</feature>